<dbReference type="InterPro" id="IPR008949">
    <property type="entry name" value="Isoprenoid_synthase_dom_sf"/>
</dbReference>
<dbReference type="STRING" id="314276.OS145_05005"/>
<gene>
    <name evidence="1" type="ORF">DCR58_03435</name>
</gene>
<accession>A0A348WMQ9</accession>
<organism evidence="1 2">
    <name type="scientific">Idiomarina baltica</name>
    <dbReference type="NCBI Taxonomy" id="190892"/>
    <lineage>
        <taxon>Bacteria</taxon>
        <taxon>Pseudomonadati</taxon>
        <taxon>Pseudomonadota</taxon>
        <taxon>Gammaproteobacteria</taxon>
        <taxon>Alteromonadales</taxon>
        <taxon>Idiomarinaceae</taxon>
        <taxon>Idiomarina</taxon>
    </lineage>
</organism>
<dbReference type="EMBL" id="DMUP01000073">
    <property type="protein sequence ID" value="HAR55821.1"/>
    <property type="molecule type" value="Genomic_DNA"/>
</dbReference>
<dbReference type="SUPFAM" id="SSF48576">
    <property type="entry name" value="Terpenoid synthases"/>
    <property type="match status" value="1"/>
</dbReference>
<evidence type="ECO:0000313" key="2">
    <source>
        <dbReference type="Proteomes" id="UP000262878"/>
    </source>
</evidence>
<proteinExistence type="predicted"/>
<name>A0A348WMQ9_9GAMM</name>
<comment type="caution">
    <text evidence="1">The sequence shown here is derived from an EMBL/GenBank/DDBJ whole genome shotgun (WGS) entry which is preliminary data.</text>
</comment>
<evidence type="ECO:0000313" key="1">
    <source>
        <dbReference type="EMBL" id="HAR55821.1"/>
    </source>
</evidence>
<dbReference type="Proteomes" id="UP000262878">
    <property type="component" value="Unassembled WGS sequence"/>
</dbReference>
<reference evidence="1 2" key="1">
    <citation type="journal article" date="2018" name="Nat. Biotechnol.">
        <title>A standardized bacterial taxonomy based on genome phylogeny substantially revises the tree of life.</title>
        <authorList>
            <person name="Parks D.H."/>
            <person name="Chuvochina M."/>
            <person name="Waite D.W."/>
            <person name="Rinke C."/>
            <person name="Skarshewski A."/>
            <person name="Chaumeil P.A."/>
            <person name="Hugenholtz P."/>
        </authorList>
    </citation>
    <scope>NUCLEOTIDE SEQUENCE [LARGE SCALE GENOMIC DNA]</scope>
    <source>
        <strain evidence="1">UBA9360</strain>
    </source>
</reference>
<protein>
    <submittedName>
        <fullName evidence="1">Octaprenyl diphosphate synthase</fullName>
    </submittedName>
</protein>
<feature type="non-terminal residue" evidence="1">
    <location>
        <position position="48"/>
    </location>
</feature>
<sequence length="48" mass="5219">MDLKSINDLAQKDMQGVNALIGEQLSSDVALINQLGMYIVNSGGKRLR</sequence>
<dbReference type="AlphaFoldDB" id="A0A348WMQ9"/>